<feature type="domain" description="WSC" evidence="8">
    <location>
        <begin position="58"/>
        <end position="154"/>
    </location>
</feature>
<evidence type="ECO:0000256" key="6">
    <source>
        <dbReference type="ARBA" id="ARBA00023180"/>
    </source>
</evidence>
<dbReference type="AlphaFoldDB" id="A0A6A6Z844"/>
<evidence type="ECO:0000256" key="3">
    <source>
        <dbReference type="ARBA" id="ARBA00022729"/>
    </source>
</evidence>
<comment type="subcellular location">
    <subcellularLocation>
        <location evidence="1">Membrane</location>
        <topology evidence="1">Single-pass membrane protein</topology>
    </subcellularLocation>
</comment>
<reference evidence="9 11" key="1">
    <citation type="journal article" date="2020" name="Stud. Mycol.">
        <title>101 Dothideomycetes genomes: a test case for predicting lifestyles and emergence of pathogens.</title>
        <authorList>
            <person name="Haridas S."/>
            <person name="Albert R."/>
            <person name="Binder M."/>
            <person name="Bloem J."/>
            <person name="Labutti K."/>
            <person name="Salamov A."/>
            <person name="Andreopoulos B."/>
            <person name="Baker S."/>
            <person name="Barry K."/>
            <person name="Bills G."/>
            <person name="Bluhm B."/>
            <person name="Cannon C."/>
            <person name="Castanera R."/>
            <person name="Culley D."/>
            <person name="Daum C."/>
            <person name="Ezra D."/>
            <person name="Gonzalez J."/>
            <person name="Henrissat B."/>
            <person name="Kuo A."/>
            <person name="Liang C."/>
            <person name="Lipzen A."/>
            <person name="Lutzoni F."/>
            <person name="Magnuson J."/>
            <person name="Mondo S."/>
            <person name="Nolan M."/>
            <person name="Ohm R."/>
            <person name="Pangilinan J."/>
            <person name="Park H.-J."/>
            <person name="Ramirez L."/>
            <person name="Alfaro M."/>
            <person name="Sun H."/>
            <person name="Tritt A."/>
            <person name="Yoshinaga Y."/>
            <person name="Zwiers L.-H."/>
            <person name="Turgeon B."/>
            <person name="Goodwin S."/>
            <person name="Spatafora J."/>
            <person name="Crous P."/>
            <person name="Grigoriev I."/>
        </authorList>
    </citation>
    <scope>NUCLEOTIDE SEQUENCE</scope>
    <source>
        <strain evidence="9 11">CBS 304.34</strain>
    </source>
</reference>
<evidence type="ECO:0000256" key="4">
    <source>
        <dbReference type="ARBA" id="ARBA00022989"/>
    </source>
</evidence>
<dbReference type="InterPro" id="IPR002889">
    <property type="entry name" value="WSC_carb-bd"/>
</dbReference>
<accession>A0A6A6Z844</accession>
<evidence type="ECO:0000313" key="11">
    <source>
        <dbReference type="RefSeq" id="XP_033583438.1"/>
    </source>
</evidence>
<keyword evidence="2" id="KW-0812">Transmembrane</keyword>
<keyword evidence="3 7" id="KW-0732">Signal</keyword>
<sequence length="461" mass="47927">MRTSTLLLPVLSALLANACDTELPCDGDYALNTTSVRKRFTGPVQSGPVHLTSYKTWTASTSSCWSDLTDGLRALDSAASGIDQDHLTVESCLDACEAAGYSLAGVEYSRECYCGNTLIGNNQPISDATCNMPCSGNANELCGGPGALNLYIKDNYPFTTGPAFALASYKGYAKTQCWEDPDISNRILPTTPSTPLNGNAMTVEKCIDACTADGYSSAGLEYARECYCGNVAYPIGQSTDISDCDMACLGDASENCGGRNRMIVYNKPDTPVTVTKHGIIQVSNSATGASLGYLSKNALNAAQYAYTPLEGNALTIQLDVPTTGTTAAGLRITALNGNTGFPLLGLVQGRDSTSASLAAGSYNYVYVAGVNGAPAGSVPQSGANSYSAVTGLARSSESDVWTLTLATGALVPQWVNPDGSSPDFALFGQSTAVYGGGDEAQFLAKYPAPVTPLSLTFVETT</sequence>
<evidence type="ECO:0000256" key="7">
    <source>
        <dbReference type="SAM" id="SignalP"/>
    </source>
</evidence>
<evidence type="ECO:0000256" key="2">
    <source>
        <dbReference type="ARBA" id="ARBA00022692"/>
    </source>
</evidence>
<organism evidence="9">
    <name type="scientific">Mytilinidion resinicola</name>
    <dbReference type="NCBI Taxonomy" id="574789"/>
    <lineage>
        <taxon>Eukaryota</taxon>
        <taxon>Fungi</taxon>
        <taxon>Dikarya</taxon>
        <taxon>Ascomycota</taxon>
        <taxon>Pezizomycotina</taxon>
        <taxon>Dothideomycetes</taxon>
        <taxon>Pleosporomycetidae</taxon>
        <taxon>Mytilinidiales</taxon>
        <taxon>Mytilinidiaceae</taxon>
        <taxon>Mytilinidion</taxon>
    </lineage>
</organism>
<dbReference type="PROSITE" id="PS51212">
    <property type="entry name" value="WSC"/>
    <property type="match status" value="2"/>
</dbReference>
<proteinExistence type="predicted"/>
<dbReference type="InterPro" id="IPR051836">
    <property type="entry name" value="Kremen_rcpt"/>
</dbReference>
<dbReference type="Proteomes" id="UP000504636">
    <property type="component" value="Unplaced"/>
</dbReference>
<keyword evidence="5" id="KW-0472">Membrane</keyword>
<feature type="signal peptide" evidence="7">
    <location>
        <begin position="1"/>
        <end position="21"/>
    </location>
</feature>
<dbReference type="GeneID" id="54468461"/>
<evidence type="ECO:0000313" key="9">
    <source>
        <dbReference type="EMBL" id="KAF2816474.1"/>
    </source>
</evidence>
<reference evidence="11" key="3">
    <citation type="submission" date="2025-04" db="UniProtKB">
        <authorList>
            <consortium name="RefSeq"/>
        </authorList>
    </citation>
    <scope>IDENTIFICATION</scope>
    <source>
        <strain evidence="11">CBS 304.34</strain>
    </source>
</reference>
<evidence type="ECO:0000259" key="8">
    <source>
        <dbReference type="PROSITE" id="PS51212"/>
    </source>
</evidence>
<evidence type="ECO:0000256" key="5">
    <source>
        <dbReference type="ARBA" id="ARBA00023136"/>
    </source>
</evidence>
<dbReference type="OrthoDB" id="2019572at2759"/>
<evidence type="ECO:0000256" key="1">
    <source>
        <dbReference type="ARBA" id="ARBA00004167"/>
    </source>
</evidence>
<keyword evidence="4" id="KW-1133">Transmembrane helix</keyword>
<dbReference type="EMBL" id="MU003693">
    <property type="protein sequence ID" value="KAF2816474.1"/>
    <property type="molecule type" value="Genomic_DNA"/>
</dbReference>
<keyword evidence="6" id="KW-0325">Glycoprotein</keyword>
<evidence type="ECO:0000313" key="10">
    <source>
        <dbReference type="Proteomes" id="UP000504636"/>
    </source>
</evidence>
<dbReference type="PANTHER" id="PTHR24269">
    <property type="entry name" value="KREMEN PROTEIN"/>
    <property type="match status" value="1"/>
</dbReference>
<dbReference type="Pfam" id="PF01822">
    <property type="entry name" value="WSC"/>
    <property type="match status" value="2"/>
</dbReference>
<dbReference type="SMART" id="SM00321">
    <property type="entry name" value="WSC"/>
    <property type="match status" value="2"/>
</dbReference>
<gene>
    <name evidence="9 11" type="ORF">BDZ99DRAFT_566299</name>
</gene>
<reference evidence="11" key="2">
    <citation type="submission" date="2020-04" db="EMBL/GenBank/DDBJ databases">
        <authorList>
            <consortium name="NCBI Genome Project"/>
        </authorList>
    </citation>
    <scope>NUCLEOTIDE SEQUENCE</scope>
    <source>
        <strain evidence="11">CBS 304.34</strain>
    </source>
</reference>
<dbReference type="GO" id="GO:0005886">
    <property type="term" value="C:plasma membrane"/>
    <property type="evidence" value="ECO:0007669"/>
    <property type="project" value="TreeGrafter"/>
</dbReference>
<keyword evidence="10" id="KW-1185">Reference proteome</keyword>
<dbReference type="RefSeq" id="XP_033583438.1">
    <property type="nucleotide sequence ID" value="XM_033727568.1"/>
</dbReference>
<name>A0A6A6Z844_9PEZI</name>
<dbReference type="PANTHER" id="PTHR24269:SF16">
    <property type="entry name" value="PROTEIN SLG1"/>
    <property type="match status" value="1"/>
</dbReference>
<feature type="chain" id="PRO_5044629666" evidence="7">
    <location>
        <begin position="22"/>
        <end position="461"/>
    </location>
</feature>
<feature type="domain" description="WSC" evidence="8">
    <location>
        <begin position="171"/>
        <end position="268"/>
    </location>
</feature>
<protein>
    <submittedName>
        <fullName evidence="9 11">WSC-domain-containing protein</fullName>
    </submittedName>
</protein>